<evidence type="ECO:0000256" key="2">
    <source>
        <dbReference type="ARBA" id="ARBA00009370"/>
    </source>
</evidence>
<evidence type="ECO:0000256" key="10">
    <source>
        <dbReference type="SAM" id="MobiDB-lite"/>
    </source>
</evidence>
<comment type="catalytic activity">
    <reaction evidence="1 8">
        <text>Cleavage of hydrophobic, N-terminal signal or leader sequences from secreted and periplasmic proteins.</text>
        <dbReference type="EC" id="3.4.21.89"/>
    </reaction>
</comment>
<dbReference type="InterPro" id="IPR019757">
    <property type="entry name" value="Pept_S26A_signal_pept_1_Lys-AS"/>
</dbReference>
<evidence type="ECO:0000256" key="7">
    <source>
        <dbReference type="PIRSR" id="PIRSR600223-1"/>
    </source>
</evidence>
<comment type="similarity">
    <text evidence="2 9">Belongs to the peptidase S26 family.</text>
</comment>
<dbReference type="GO" id="GO:0009003">
    <property type="term" value="F:signal peptidase activity"/>
    <property type="evidence" value="ECO:0007669"/>
    <property type="project" value="UniProtKB-EC"/>
</dbReference>
<dbReference type="Proteomes" id="UP000029452">
    <property type="component" value="Unassembled WGS sequence"/>
</dbReference>
<evidence type="ECO:0000313" key="13">
    <source>
        <dbReference type="Proteomes" id="UP000029452"/>
    </source>
</evidence>
<reference evidence="12 13" key="1">
    <citation type="submission" date="2014-06" db="EMBL/GenBank/DDBJ databases">
        <title>Draft genome sequence of iron oxidizing acidophile Leptospirillum ferriphilum DSM14647.</title>
        <authorList>
            <person name="Cardenas J.P."/>
            <person name="Lazcano M."/>
            <person name="Ossandon F.J."/>
            <person name="Corbett M."/>
            <person name="Holmes D.S."/>
            <person name="Watkin E."/>
        </authorList>
    </citation>
    <scope>NUCLEOTIDE SEQUENCE [LARGE SCALE GENOMIC DNA]</scope>
    <source>
        <strain evidence="12 13">DSM 14647</strain>
    </source>
</reference>
<dbReference type="PROSITE" id="PS00761">
    <property type="entry name" value="SPASE_I_3"/>
    <property type="match status" value="1"/>
</dbReference>
<dbReference type="PRINTS" id="PR00727">
    <property type="entry name" value="LEADERPTASE"/>
</dbReference>
<accession>A0A094WC96</accession>
<dbReference type="Pfam" id="PF10502">
    <property type="entry name" value="Peptidase_S26"/>
    <property type="match status" value="1"/>
</dbReference>
<dbReference type="PATRIC" id="fig|178606.4.peg.1930"/>
<dbReference type="Gene3D" id="2.10.109.10">
    <property type="entry name" value="Umud Fragment, subunit A"/>
    <property type="match status" value="1"/>
</dbReference>
<feature type="active site" evidence="7">
    <location>
        <position position="61"/>
    </location>
</feature>
<evidence type="ECO:0000256" key="6">
    <source>
        <dbReference type="ARBA" id="ARBA00022801"/>
    </source>
</evidence>
<dbReference type="AlphaFoldDB" id="A0A094WC96"/>
<dbReference type="PROSITE" id="PS00760">
    <property type="entry name" value="SPASE_I_2"/>
    <property type="match status" value="1"/>
</dbReference>
<dbReference type="EC" id="3.4.21.89" evidence="3 8"/>
<feature type="active site" evidence="7">
    <location>
        <position position="116"/>
    </location>
</feature>
<evidence type="ECO:0000256" key="4">
    <source>
        <dbReference type="ARBA" id="ARBA00019232"/>
    </source>
</evidence>
<dbReference type="PROSITE" id="PS00501">
    <property type="entry name" value="SPASE_I_1"/>
    <property type="match status" value="1"/>
</dbReference>
<evidence type="ECO:0000313" key="12">
    <source>
        <dbReference type="EMBL" id="KGA93302.1"/>
    </source>
</evidence>
<dbReference type="RefSeq" id="WP_081938173.1">
    <property type="nucleotide sequence ID" value="NZ_JBPKCJ010000006.1"/>
</dbReference>
<feature type="region of interest" description="Disordered" evidence="10">
    <location>
        <begin position="1"/>
        <end position="23"/>
    </location>
</feature>
<keyword evidence="6 8" id="KW-0378">Hydrolase</keyword>
<gene>
    <name evidence="12" type="ORF">LptCag_0338</name>
</gene>
<dbReference type="InterPro" id="IPR000223">
    <property type="entry name" value="Pept_S26A_signal_pept_1"/>
</dbReference>
<evidence type="ECO:0000259" key="11">
    <source>
        <dbReference type="Pfam" id="PF10502"/>
    </source>
</evidence>
<dbReference type="MEROPS" id="S26.025"/>
<dbReference type="PANTHER" id="PTHR43390:SF1">
    <property type="entry name" value="CHLOROPLAST PROCESSING PEPTIDASE"/>
    <property type="match status" value="1"/>
</dbReference>
<comment type="caution">
    <text evidence="12">The sequence shown here is derived from an EMBL/GenBank/DDBJ whole genome shotgun (WGS) entry which is preliminary data.</text>
</comment>
<comment type="subcellular location">
    <subcellularLocation>
        <location evidence="9">Membrane</location>
        <topology evidence="9">Single-pass type II membrane protein</topology>
    </subcellularLocation>
</comment>
<dbReference type="InterPro" id="IPR036286">
    <property type="entry name" value="LexA/Signal_pep-like_sf"/>
</dbReference>
<keyword evidence="5 8" id="KW-0645">Protease</keyword>
<dbReference type="SUPFAM" id="SSF51306">
    <property type="entry name" value="LexA/Signal peptidase"/>
    <property type="match status" value="1"/>
</dbReference>
<dbReference type="NCBIfam" id="TIGR02227">
    <property type="entry name" value="sigpep_I_bact"/>
    <property type="match status" value="1"/>
</dbReference>
<dbReference type="CDD" id="cd06530">
    <property type="entry name" value="S26_SPase_I"/>
    <property type="match status" value="1"/>
</dbReference>
<protein>
    <recommendedName>
        <fullName evidence="4 8">Signal peptidase I</fullName>
        <ecNumber evidence="3 8">3.4.21.89</ecNumber>
    </recommendedName>
</protein>
<dbReference type="InterPro" id="IPR019756">
    <property type="entry name" value="Pept_S26A_signal_pept_1_Ser-AS"/>
</dbReference>
<name>A0A094WC96_9BACT</name>
<proteinExistence type="inferred from homology"/>
<evidence type="ECO:0000256" key="5">
    <source>
        <dbReference type="ARBA" id="ARBA00022670"/>
    </source>
</evidence>
<organism evidence="12 13">
    <name type="scientific">Leptospirillum ferriphilum</name>
    <dbReference type="NCBI Taxonomy" id="178606"/>
    <lineage>
        <taxon>Bacteria</taxon>
        <taxon>Pseudomonadati</taxon>
        <taxon>Nitrospirota</taxon>
        <taxon>Nitrospiria</taxon>
        <taxon>Nitrospirales</taxon>
        <taxon>Nitrospiraceae</taxon>
        <taxon>Leptospirillum</taxon>
    </lineage>
</organism>
<dbReference type="InterPro" id="IPR019758">
    <property type="entry name" value="Pept_S26A_signal_pept_1_CS"/>
</dbReference>
<evidence type="ECO:0000256" key="8">
    <source>
        <dbReference type="RuleBase" id="RU003993"/>
    </source>
</evidence>
<evidence type="ECO:0000256" key="1">
    <source>
        <dbReference type="ARBA" id="ARBA00000677"/>
    </source>
</evidence>
<evidence type="ECO:0000256" key="3">
    <source>
        <dbReference type="ARBA" id="ARBA00013208"/>
    </source>
</evidence>
<feature type="domain" description="Peptidase S26" evidence="11">
    <location>
        <begin position="32"/>
        <end position="204"/>
    </location>
</feature>
<dbReference type="OrthoDB" id="9802919at2"/>
<dbReference type="GO" id="GO:0006465">
    <property type="term" value="P:signal peptide processing"/>
    <property type="evidence" value="ECO:0007669"/>
    <property type="project" value="InterPro"/>
</dbReference>
<sequence length="223" mass="25599">MALSFRNREEKGSERQEKGTFGKPGEKSLFRELAEGLLTAIVVALLLKTFVIQAFRIPSGSMIPTLEVGDQILVSKFSYGIRSPLSDHYWVHFSGPRRGDVVVFRYPKDESKDFIKRVIGLPGDRIEIRQKKVYVNGKPLTEPYVQYLQPFVTDEPTRDVMKAVVVPPGSYFVMGDNRDDSYDSRFWGFVTENKILGKAEIIYWSWNNVSHSVRFSRIGQKIR</sequence>
<evidence type="ECO:0000256" key="9">
    <source>
        <dbReference type="RuleBase" id="RU362042"/>
    </source>
</evidence>
<dbReference type="GO" id="GO:0016020">
    <property type="term" value="C:membrane"/>
    <property type="evidence" value="ECO:0007669"/>
    <property type="project" value="UniProtKB-SubCell"/>
</dbReference>
<dbReference type="EMBL" id="JPGK01000007">
    <property type="protein sequence ID" value="KGA93302.1"/>
    <property type="molecule type" value="Genomic_DNA"/>
</dbReference>
<dbReference type="PANTHER" id="PTHR43390">
    <property type="entry name" value="SIGNAL PEPTIDASE I"/>
    <property type="match status" value="1"/>
</dbReference>
<dbReference type="GO" id="GO:0004252">
    <property type="term" value="F:serine-type endopeptidase activity"/>
    <property type="evidence" value="ECO:0007669"/>
    <property type="project" value="InterPro"/>
</dbReference>
<dbReference type="InterPro" id="IPR019533">
    <property type="entry name" value="Peptidase_S26"/>
</dbReference>